<evidence type="ECO:0000313" key="4">
    <source>
        <dbReference type="Proteomes" id="UP000009131"/>
    </source>
</evidence>
<dbReference type="HOGENOM" id="CLU_2688339_0_0_1"/>
<name>G7DZD0_MIXOS</name>
<dbReference type="Pfam" id="PF23670">
    <property type="entry name" value="PIGBOS1"/>
    <property type="match status" value="1"/>
</dbReference>
<feature type="compositionally biased region" description="Basic and acidic residues" evidence="1">
    <location>
        <begin position="56"/>
        <end position="74"/>
    </location>
</feature>
<feature type="region of interest" description="Disordered" evidence="1">
    <location>
        <begin position="45"/>
        <end position="74"/>
    </location>
</feature>
<accession>G7DZD0</accession>
<reference evidence="3 4" key="2">
    <citation type="journal article" date="2012" name="Open Biol.">
        <title>Characteristics of nucleosomes and linker DNA regions on the genome of the basidiomycete Mixia osmundae revealed by mono- and dinucleosome mapping.</title>
        <authorList>
            <person name="Nishida H."/>
            <person name="Kondo S."/>
            <person name="Matsumoto T."/>
            <person name="Suzuki Y."/>
            <person name="Yoshikawa H."/>
            <person name="Taylor T.D."/>
            <person name="Sugiyama J."/>
        </authorList>
    </citation>
    <scope>NUCLEOTIDE SEQUENCE [LARGE SCALE GENOMIC DNA]</scope>
    <source>
        <strain evidence="4">CBS 9802 / IAM 14324 / JCM 22182 / KY 12970</strain>
    </source>
</reference>
<keyword evidence="2" id="KW-0812">Transmembrane</keyword>
<organism evidence="3 4">
    <name type="scientific">Mixia osmundae (strain CBS 9802 / IAM 14324 / JCM 22182 / KY 12970)</name>
    <dbReference type="NCBI Taxonomy" id="764103"/>
    <lineage>
        <taxon>Eukaryota</taxon>
        <taxon>Fungi</taxon>
        <taxon>Dikarya</taxon>
        <taxon>Basidiomycota</taxon>
        <taxon>Pucciniomycotina</taxon>
        <taxon>Mixiomycetes</taxon>
        <taxon>Mixiales</taxon>
        <taxon>Mixiaceae</taxon>
        <taxon>Mixia</taxon>
    </lineage>
</organism>
<sequence length="74" mass="8124">MTGPLGGKIVVPALTIFTGVAVGYYVYKPILHQYAHDTDGTWKAEKLEGKLTGPPEMKEAQADTRSPIPDRRKL</sequence>
<keyword evidence="2" id="KW-0472">Membrane</keyword>
<protein>
    <submittedName>
        <fullName evidence="3">Uncharacterized protein</fullName>
    </submittedName>
</protein>
<dbReference type="AlphaFoldDB" id="G7DZD0"/>
<dbReference type="Proteomes" id="UP000009131">
    <property type="component" value="Unassembled WGS sequence"/>
</dbReference>
<keyword evidence="4" id="KW-1185">Reference proteome</keyword>
<keyword evidence="2" id="KW-1133">Transmembrane helix</keyword>
<reference evidence="3 4" key="1">
    <citation type="journal article" date="2011" name="J. Gen. Appl. Microbiol.">
        <title>Draft genome sequencing of the enigmatic basidiomycete Mixia osmundae.</title>
        <authorList>
            <person name="Nishida H."/>
            <person name="Nagatsuka Y."/>
            <person name="Sugiyama J."/>
        </authorList>
    </citation>
    <scope>NUCLEOTIDE SEQUENCE [LARGE SCALE GENOMIC DNA]</scope>
    <source>
        <strain evidence="4">CBS 9802 / IAM 14324 / JCM 22182 / KY 12970</strain>
    </source>
</reference>
<dbReference type="EMBL" id="BABT02000068">
    <property type="protein sequence ID" value="GAA95940.1"/>
    <property type="molecule type" value="Genomic_DNA"/>
</dbReference>
<dbReference type="RefSeq" id="XP_014571193.1">
    <property type="nucleotide sequence ID" value="XM_014715707.1"/>
</dbReference>
<dbReference type="InterPro" id="IPR057394">
    <property type="entry name" value="PIGBOS1"/>
</dbReference>
<feature type="transmembrane region" description="Helical" evidence="2">
    <location>
        <begin position="6"/>
        <end position="27"/>
    </location>
</feature>
<evidence type="ECO:0000256" key="2">
    <source>
        <dbReference type="SAM" id="Phobius"/>
    </source>
</evidence>
<dbReference type="OrthoDB" id="4093673at2759"/>
<evidence type="ECO:0000256" key="1">
    <source>
        <dbReference type="SAM" id="MobiDB-lite"/>
    </source>
</evidence>
<proteinExistence type="predicted"/>
<dbReference type="InParanoid" id="G7DZD0"/>
<evidence type="ECO:0000313" key="3">
    <source>
        <dbReference type="EMBL" id="GAA95940.1"/>
    </source>
</evidence>
<gene>
    <name evidence="3" type="primary">Mo02598</name>
    <name evidence="3" type="ORF">E5Q_02598</name>
</gene>
<comment type="caution">
    <text evidence="3">The sequence shown here is derived from an EMBL/GenBank/DDBJ whole genome shotgun (WGS) entry which is preliminary data.</text>
</comment>